<accession>A0ABR5BUB0</accession>
<feature type="region of interest" description="Disordered" evidence="1">
    <location>
        <begin position="1"/>
        <end position="24"/>
    </location>
</feature>
<evidence type="ECO:0000256" key="1">
    <source>
        <dbReference type="SAM" id="MobiDB-lite"/>
    </source>
</evidence>
<organism evidence="2 3">
    <name type="scientific">Cryptococcus gattii EJB2</name>
    <dbReference type="NCBI Taxonomy" id="1296103"/>
    <lineage>
        <taxon>Eukaryota</taxon>
        <taxon>Fungi</taxon>
        <taxon>Dikarya</taxon>
        <taxon>Basidiomycota</taxon>
        <taxon>Agaricomycotina</taxon>
        <taxon>Tremellomycetes</taxon>
        <taxon>Tremellales</taxon>
        <taxon>Cryptococcaceae</taxon>
        <taxon>Cryptococcus</taxon>
        <taxon>Cryptococcus gattii species complex</taxon>
    </lineage>
</organism>
<name>A0ABR5BUB0_9TREE</name>
<protein>
    <submittedName>
        <fullName evidence="2">Uncharacterized protein</fullName>
    </submittedName>
</protein>
<reference evidence="2 3" key="1">
    <citation type="submission" date="2015-01" db="EMBL/GenBank/DDBJ databases">
        <title>The Genome Sequence of Cryptococcus gattii EJB2.</title>
        <authorList>
            <consortium name="The Broad Institute Genomics Platform"/>
            <person name="Cuomo C."/>
            <person name="Litvintseva A."/>
            <person name="Chen Y."/>
            <person name="Heitman J."/>
            <person name="Sun S."/>
            <person name="Springer D."/>
            <person name="Dromer F."/>
            <person name="Young S."/>
            <person name="Zeng Q."/>
            <person name="Gargeya S."/>
            <person name="Abouelleil A."/>
            <person name="Alvarado L."/>
            <person name="Chapman S.B."/>
            <person name="Gainer-Dewar J."/>
            <person name="Goldberg J."/>
            <person name="Griggs A."/>
            <person name="Gujja S."/>
            <person name="Hansen M."/>
            <person name="Howarth C."/>
            <person name="Imamovic A."/>
            <person name="Larimer J."/>
            <person name="Murphy C."/>
            <person name="Naylor J."/>
            <person name="Pearson M."/>
            <person name="Priest M."/>
            <person name="Roberts A."/>
            <person name="Saif S."/>
            <person name="Shea T."/>
            <person name="Sykes S."/>
            <person name="Wortman J."/>
            <person name="Nusbaum C."/>
            <person name="Birren B."/>
        </authorList>
    </citation>
    <scope>NUCLEOTIDE SEQUENCE [LARGE SCALE GENOMIC DNA]</scope>
    <source>
        <strain evidence="2 3">EJB2</strain>
    </source>
</reference>
<evidence type="ECO:0000313" key="2">
    <source>
        <dbReference type="EMBL" id="KIR79232.1"/>
    </source>
</evidence>
<dbReference type="Proteomes" id="UP000054272">
    <property type="component" value="Unassembled WGS sequence"/>
</dbReference>
<gene>
    <name evidence="2" type="ORF">I306_03651</name>
</gene>
<dbReference type="EMBL" id="KN848686">
    <property type="protein sequence ID" value="KIR79232.1"/>
    <property type="molecule type" value="Genomic_DNA"/>
</dbReference>
<proteinExistence type="predicted"/>
<evidence type="ECO:0000313" key="3">
    <source>
        <dbReference type="Proteomes" id="UP000054272"/>
    </source>
</evidence>
<keyword evidence="3" id="KW-1185">Reference proteome</keyword>
<sequence>MARRDHCKRPVTADDEALISTIPQ</sequence>